<dbReference type="AlphaFoldDB" id="A0A3E0KW95"/>
<dbReference type="EMBL" id="QQWC01000007">
    <property type="protein sequence ID" value="REJ39549.1"/>
    <property type="molecule type" value="Genomic_DNA"/>
</dbReference>
<feature type="transmembrane region" description="Helical" evidence="1">
    <location>
        <begin position="134"/>
        <end position="155"/>
    </location>
</feature>
<keyword evidence="1" id="KW-1133">Transmembrane helix</keyword>
<evidence type="ECO:0000256" key="1">
    <source>
        <dbReference type="SAM" id="Phobius"/>
    </source>
</evidence>
<evidence type="ECO:0000313" key="2">
    <source>
        <dbReference type="EMBL" id="REJ39549.1"/>
    </source>
</evidence>
<accession>A0A3E0KW95</accession>
<feature type="transmembrane region" description="Helical" evidence="1">
    <location>
        <begin position="246"/>
        <end position="269"/>
    </location>
</feature>
<organism evidence="2 3">
    <name type="scientific">Microcystis flos-aquae TF09</name>
    <dbReference type="NCBI Taxonomy" id="2060473"/>
    <lineage>
        <taxon>Bacteria</taxon>
        <taxon>Bacillati</taxon>
        <taxon>Cyanobacteriota</taxon>
        <taxon>Cyanophyceae</taxon>
        <taxon>Oscillatoriophycideae</taxon>
        <taxon>Chroococcales</taxon>
        <taxon>Microcystaceae</taxon>
        <taxon>Microcystis</taxon>
    </lineage>
</organism>
<sequence>MPNNNNQPDINKAINVCMEEYKTLRTQILQTMQNRTNVIVFGGGLVLTLLGIGISPIANLPIMKETTTVTETPNHRVEHKRTDQVENNIRKVETTWITEPTSKGNLVIKEKDTATETISPQKQDFYDIPIERRILSAIILGIMVPASCGLIIFLVNANNSQIAATGRYIATNIESKINDLYFNNLPGDQKPIVWETYMQTLRFGSEEGTWVTVVFGSIALVANIGGIFSIFNIAELKIAWATMLNNGLLFLLAIILGIVFFAIIIFIVVEWTTGKKITQLRDGEGSLKKIWYKGINRQNEDVKSTRIFWIKPIRYFIPLYQIVGEMIDDRTNAIIEIENDSLKSELQTLGEVYLADQVENTKVLMQAQGADKQDLLNELINNLFEHIQNQEVKSTRMYQIVESMIDDRDNAIIQIENGSLKSRLQTLDEFRLANQVQNTKVLMQAQGANKQNLLNELINDCFKNLLNKIQNYSRNPEYNPSGFDLDNGGRKDVNNIPELLKLCIDYPNKFKEHMDKGDFERWLDNIEIGETELANIAQATREKIFPNYNERLHYFLRECCLVLIGRNP</sequence>
<comment type="caution">
    <text evidence="2">The sequence shown here is derived from an EMBL/GenBank/DDBJ whole genome shotgun (WGS) entry which is preliminary data.</text>
</comment>
<keyword evidence="1" id="KW-0812">Transmembrane</keyword>
<evidence type="ECO:0000313" key="3">
    <source>
        <dbReference type="Proteomes" id="UP000256873"/>
    </source>
</evidence>
<keyword evidence="1" id="KW-0472">Membrane</keyword>
<feature type="transmembrane region" description="Helical" evidence="1">
    <location>
        <begin position="210"/>
        <end position="234"/>
    </location>
</feature>
<proteinExistence type="predicted"/>
<reference evidence="2 3" key="1">
    <citation type="submission" date="2017-10" db="EMBL/GenBank/DDBJ databases">
        <title>A large-scale comparative metagenomic study reveals the eutrophication-driven functional interactions in six Microcystis-epibionts communities.</title>
        <authorList>
            <person name="Li Q."/>
            <person name="Lin F."/>
        </authorList>
    </citation>
    <scope>NUCLEOTIDE SEQUENCE [LARGE SCALE GENOMIC DNA]</scope>
    <source>
        <strain evidence="2">TF09</strain>
    </source>
</reference>
<feature type="transmembrane region" description="Helical" evidence="1">
    <location>
        <begin position="38"/>
        <end position="58"/>
    </location>
</feature>
<protein>
    <submittedName>
        <fullName evidence="2">Uncharacterized protein</fullName>
    </submittedName>
</protein>
<name>A0A3E0KW95_9CHRO</name>
<gene>
    <name evidence="2" type="ORF">DWQ54_22600</name>
</gene>
<dbReference type="Proteomes" id="UP000256873">
    <property type="component" value="Unassembled WGS sequence"/>
</dbReference>